<proteinExistence type="predicted"/>
<reference evidence="4" key="1">
    <citation type="submission" date="2017-04" db="EMBL/GenBank/DDBJ databases">
        <title>Population genomics of picophytoplankton unveils novel chromosome hypervariability.</title>
        <authorList>
            <consortium name="DOE Joint Genome Institute"/>
            <person name="Blanc-Mathieu R."/>
            <person name="Krasovec M."/>
            <person name="Hebrard M."/>
            <person name="Yau S."/>
            <person name="Desgranges E."/>
            <person name="Martin J."/>
            <person name="Schackwitz W."/>
            <person name="Kuo A."/>
            <person name="Salin G."/>
            <person name="Donnadieu C."/>
            <person name="Desdevises Y."/>
            <person name="Sanchez-Ferandin S."/>
            <person name="Moreau H."/>
            <person name="Rivals E."/>
            <person name="Grigoriev I.V."/>
            <person name="Grimsley N."/>
            <person name="Eyre-Walker A."/>
            <person name="Piganeau G."/>
        </authorList>
    </citation>
    <scope>NUCLEOTIDE SEQUENCE [LARGE SCALE GENOMIC DNA]</scope>
    <source>
        <strain evidence="4">RCC 1115</strain>
    </source>
</reference>
<feature type="transmembrane region" description="Helical" evidence="3">
    <location>
        <begin position="505"/>
        <end position="529"/>
    </location>
</feature>
<evidence type="ECO:0008006" key="5">
    <source>
        <dbReference type="Google" id="ProtNLM"/>
    </source>
</evidence>
<feature type="region of interest" description="Disordered" evidence="2">
    <location>
        <begin position="567"/>
        <end position="595"/>
    </location>
</feature>
<dbReference type="Gene3D" id="1.10.238.10">
    <property type="entry name" value="EF-hand"/>
    <property type="match status" value="1"/>
</dbReference>
<gene>
    <name evidence="4" type="ORF">BE221DRAFT_65097</name>
</gene>
<name>A0A1Y5IJC1_OSTTA</name>
<feature type="compositionally biased region" description="Basic and acidic residues" evidence="2">
    <location>
        <begin position="567"/>
        <end position="576"/>
    </location>
</feature>
<feature type="compositionally biased region" description="Polar residues" evidence="2">
    <location>
        <begin position="346"/>
        <end position="360"/>
    </location>
</feature>
<evidence type="ECO:0000313" key="4">
    <source>
        <dbReference type="EMBL" id="OUS49671.1"/>
    </source>
</evidence>
<feature type="region of interest" description="Disordered" evidence="2">
    <location>
        <begin position="259"/>
        <end position="302"/>
    </location>
</feature>
<dbReference type="AlphaFoldDB" id="A0A1Y5IJC1"/>
<keyword evidence="1" id="KW-0175">Coiled coil</keyword>
<feature type="region of interest" description="Disordered" evidence="2">
    <location>
        <begin position="346"/>
        <end position="383"/>
    </location>
</feature>
<keyword evidence="3" id="KW-0472">Membrane</keyword>
<dbReference type="Proteomes" id="UP000195557">
    <property type="component" value="Unassembled WGS sequence"/>
</dbReference>
<feature type="transmembrane region" description="Helical" evidence="3">
    <location>
        <begin position="474"/>
        <end position="499"/>
    </location>
</feature>
<dbReference type="EMBL" id="KZ155771">
    <property type="protein sequence ID" value="OUS49671.1"/>
    <property type="molecule type" value="Genomic_DNA"/>
</dbReference>
<organism evidence="4">
    <name type="scientific">Ostreococcus tauri</name>
    <name type="common">Marine green alga</name>
    <dbReference type="NCBI Taxonomy" id="70448"/>
    <lineage>
        <taxon>Eukaryota</taxon>
        <taxon>Viridiplantae</taxon>
        <taxon>Chlorophyta</taxon>
        <taxon>Mamiellophyceae</taxon>
        <taxon>Mamiellales</taxon>
        <taxon>Bathycoccaceae</taxon>
        <taxon>Ostreococcus</taxon>
    </lineage>
</organism>
<accession>A0A1Y5IJC1</accession>
<sequence>GIGFSWGVGAHRSRPLATGRPHRSRSVSTGRSRLWMNIATGRGRSRAHSTPRAMDGLLLLGALANAHARSPLRARTCAEVFADASRHAGFGATNDGSSHGTTKTPRTMPASALADAIARCGSSVNAVFGESLLSAIAVDGEEEGSGDARVDALATAAALSVLCGGALEEKVGLMFRCVDVDGVLGITEDQAMAFARTCAEVLGAALEDAGEGEMELGRCVDAWGTMVRDLLRRRRDDDLGLLTVDDFKDLMARMLKDMGKSSVNATDSEDAREGRAGRRTARLSSSSAHGRTSLGGSDGGGGSFFDAPIVRTGLEYLSSASGHGGASSSPTPANVIASVIPALVRGSQSSPQQERPSLSPSLKALGSIGSSGVLPSPEKQHRASLSTGSTANLFSSMIPDGIANLLGVKSPHSTRETLKREVGMTDEEWEHAQLSAELEAARKETDETELTQAVEESTWSNVVMLVKEIVIRLFLFNTVKLLLTIALLGGDAALCVYVVNHFGVVAGLGFVVVINVVLSVIFIWFIVTFNKREKGKDNMQFGANIMQSIHDIAKSKTRLDGLLSTDRAESDTDHISPRSWQAEEPTPRAFGQMKDAADERRFRRTVTGTKLGERV</sequence>
<protein>
    <recommendedName>
        <fullName evidence="5">EF-hand domain-containing protein</fullName>
    </recommendedName>
</protein>
<keyword evidence="3" id="KW-0812">Transmembrane</keyword>
<evidence type="ECO:0000256" key="1">
    <source>
        <dbReference type="SAM" id="Coils"/>
    </source>
</evidence>
<feature type="non-terminal residue" evidence="4">
    <location>
        <position position="1"/>
    </location>
</feature>
<feature type="region of interest" description="Disordered" evidence="2">
    <location>
        <begin position="1"/>
        <end position="30"/>
    </location>
</feature>
<feature type="coiled-coil region" evidence="1">
    <location>
        <begin position="424"/>
        <end position="451"/>
    </location>
</feature>
<keyword evidence="3" id="KW-1133">Transmembrane helix</keyword>
<evidence type="ECO:0000256" key="2">
    <source>
        <dbReference type="SAM" id="MobiDB-lite"/>
    </source>
</evidence>
<evidence type="ECO:0000256" key="3">
    <source>
        <dbReference type="SAM" id="Phobius"/>
    </source>
</evidence>